<comment type="caution">
    <text evidence="8">The sequence shown here is derived from an EMBL/GenBank/DDBJ whole genome shotgun (WGS) entry which is preliminary data.</text>
</comment>
<dbReference type="InterPro" id="IPR004347">
    <property type="entry name" value="Pup_ligase/deamidase"/>
</dbReference>
<dbReference type="Proteomes" id="UP001247542">
    <property type="component" value="Unassembled WGS sequence"/>
</dbReference>
<gene>
    <name evidence="8" type="primary">pafA</name>
    <name evidence="8" type="ORF">QS713_05875</name>
</gene>
<evidence type="ECO:0000256" key="3">
    <source>
        <dbReference type="ARBA" id="ARBA00022741"/>
    </source>
</evidence>
<evidence type="ECO:0000256" key="4">
    <source>
        <dbReference type="ARBA" id="ARBA00022786"/>
    </source>
</evidence>
<evidence type="ECO:0000256" key="2">
    <source>
        <dbReference type="ARBA" id="ARBA00022723"/>
    </source>
</evidence>
<evidence type="ECO:0000256" key="1">
    <source>
        <dbReference type="ARBA" id="ARBA00022598"/>
    </source>
</evidence>
<keyword evidence="2" id="KW-0479">Metal-binding</keyword>
<evidence type="ECO:0000256" key="7">
    <source>
        <dbReference type="NCBIfam" id="TIGR03686"/>
    </source>
</evidence>
<keyword evidence="1 8" id="KW-0436">Ligase</keyword>
<proteinExistence type="predicted"/>
<evidence type="ECO:0000256" key="5">
    <source>
        <dbReference type="ARBA" id="ARBA00022840"/>
    </source>
</evidence>
<keyword evidence="6" id="KW-0460">Magnesium</keyword>
<dbReference type="RefSeq" id="WP_313273276.1">
    <property type="nucleotide sequence ID" value="NZ_JASXSX010000001.1"/>
</dbReference>
<sequence length="463" mass="51935">MKRRIFGVETEYGLTCASTRGEQSPIDADLAARYLFKVLIDSGRSSNVYWRNGGRVYLDVGSHPEYATAECDRVSDLLVQDRAGDRILTEMASAGNEYLANDGIAGKLHLFRNNEDAQGTSFGCHENYLMRRNRHFRDIADALVSFFVTRQILTGAGHIHREGVPRLGYSVRAWHMDDAVSSATTRTRPIINTRDEPLADASEYRRLHVIVGDTNVSESAKALKIVMTDLCLAAIENGVRIADLALADPLNDIRRIDEKVGNNPVLTLKDGREMDTVTLQRQWRERVLNHVDLSTAPALIPAMVDLWGRGLDAVESQDYTSVETELDWAIKHRFLTRACERHGFSLTDPRIARMDLAYHDITDRVVSKMESAGLMKRLTDPREVEEATQTPPKTTRAHLRGQVVEAAERYHRDVSVDWLHVRLNEAGATGITLSDPFAKTDERIDNLLEQMSQPSDPTPGVFA</sequence>
<dbReference type="PANTHER" id="PTHR42307:SF3">
    <property type="entry name" value="PUP--PROTEIN LIGASE"/>
    <property type="match status" value="1"/>
</dbReference>
<evidence type="ECO:0000313" key="9">
    <source>
        <dbReference type="Proteomes" id="UP001247542"/>
    </source>
</evidence>
<keyword evidence="9" id="KW-1185">Reference proteome</keyword>
<keyword evidence="4" id="KW-0833">Ubl conjugation pathway</keyword>
<evidence type="ECO:0000256" key="6">
    <source>
        <dbReference type="ARBA" id="ARBA00022842"/>
    </source>
</evidence>
<reference evidence="8 9" key="1">
    <citation type="submission" date="2023-06" db="EMBL/GenBank/DDBJ databases">
        <title>Draft genome sequence of Gleimia hominis type strain CCUG 57540T.</title>
        <authorList>
            <person name="Salva-Serra F."/>
            <person name="Cardew S."/>
            <person name="Jensie Markopoulos S."/>
            <person name="Ohlen M."/>
            <person name="Inganas E."/>
            <person name="Svensson-Stadler L."/>
            <person name="Moore E.R.B."/>
        </authorList>
    </citation>
    <scope>NUCLEOTIDE SEQUENCE [LARGE SCALE GENOMIC DNA]</scope>
    <source>
        <strain evidence="8 9">CCUG 57540</strain>
    </source>
</reference>
<dbReference type="GO" id="GO:0016874">
    <property type="term" value="F:ligase activity"/>
    <property type="evidence" value="ECO:0007669"/>
    <property type="project" value="UniProtKB-KW"/>
</dbReference>
<keyword evidence="5" id="KW-0067">ATP-binding</keyword>
<dbReference type="EMBL" id="JASXSX010000001">
    <property type="protein sequence ID" value="MDT3767590.1"/>
    <property type="molecule type" value="Genomic_DNA"/>
</dbReference>
<dbReference type="NCBIfam" id="TIGR03686">
    <property type="entry name" value="pupylate_PafA"/>
    <property type="match status" value="1"/>
</dbReference>
<accession>A0ABU3IB38</accession>
<protein>
    <recommendedName>
        <fullName evidence="7">Pup--protein ligase</fullName>
        <ecNumber evidence="7">6.3.1.19</ecNumber>
    </recommendedName>
</protein>
<name>A0ABU3IB38_9ACTO</name>
<dbReference type="PANTHER" id="PTHR42307">
    <property type="entry name" value="PUP DEAMIDASE/DEPUPYLASE"/>
    <property type="match status" value="1"/>
</dbReference>
<dbReference type="InterPro" id="IPR022279">
    <property type="entry name" value="Pup_ligase"/>
</dbReference>
<dbReference type="EC" id="6.3.1.19" evidence="7"/>
<evidence type="ECO:0000313" key="8">
    <source>
        <dbReference type="EMBL" id="MDT3767590.1"/>
    </source>
</evidence>
<organism evidence="8 9">
    <name type="scientific">Gleimia hominis</name>
    <dbReference type="NCBI Taxonomy" id="595468"/>
    <lineage>
        <taxon>Bacteria</taxon>
        <taxon>Bacillati</taxon>
        <taxon>Actinomycetota</taxon>
        <taxon>Actinomycetes</taxon>
        <taxon>Actinomycetales</taxon>
        <taxon>Actinomycetaceae</taxon>
        <taxon>Gleimia</taxon>
    </lineage>
</organism>
<dbReference type="Pfam" id="PF03136">
    <property type="entry name" value="Pup_ligase"/>
    <property type="match status" value="1"/>
</dbReference>
<keyword evidence="3" id="KW-0547">Nucleotide-binding</keyword>